<dbReference type="Proteomes" id="UP000800094">
    <property type="component" value="Unassembled WGS sequence"/>
</dbReference>
<keyword evidence="2" id="KW-1133">Transmembrane helix</keyword>
<evidence type="ECO:0000313" key="3">
    <source>
        <dbReference type="EMBL" id="KAF2249625.1"/>
    </source>
</evidence>
<proteinExistence type="predicted"/>
<keyword evidence="4" id="KW-1185">Reference proteome</keyword>
<evidence type="ECO:0000313" key="4">
    <source>
        <dbReference type="Proteomes" id="UP000800094"/>
    </source>
</evidence>
<dbReference type="AlphaFoldDB" id="A0A6A6IGB0"/>
<dbReference type="RefSeq" id="XP_033684629.1">
    <property type="nucleotide sequence ID" value="XM_033828761.1"/>
</dbReference>
<reference evidence="3" key="1">
    <citation type="journal article" date="2020" name="Stud. Mycol.">
        <title>101 Dothideomycetes genomes: a test case for predicting lifestyles and emergence of pathogens.</title>
        <authorList>
            <person name="Haridas S."/>
            <person name="Albert R."/>
            <person name="Binder M."/>
            <person name="Bloem J."/>
            <person name="Labutti K."/>
            <person name="Salamov A."/>
            <person name="Andreopoulos B."/>
            <person name="Baker S."/>
            <person name="Barry K."/>
            <person name="Bills G."/>
            <person name="Bluhm B."/>
            <person name="Cannon C."/>
            <person name="Castanera R."/>
            <person name="Culley D."/>
            <person name="Daum C."/>
            <person name="Ezra D."/>
            <person name="Gonzalez J."/>
            <person name="Henrissat B."/>
            <person name="Kuo A."/>
            <person name="Liang C."/>
            <person name="Lipzen A."/>
            <person name="Lutzoni F."/>
            <person name="Magnuson J."/>
            <person name="Mondo S."/>
            <person name="Nolan M."/>
            <person name="Ohm R."/>
            <person name="Pangilinan J."/>
            <person name="Park H.-J."/>
            <person name="Ramirez L."/>
            <person name="Alfaro M."/>
            <person name="Sun H."/>
            <person name="Tritt A."/>
            <person name="Yoshinaga Y."/>
            <person name="Zwiers L.-H."/>
            <person name="Turgeon B."/>
            <person name="Goodwin S."/>
            <person name="Spatafora J."/>
            <person name="Crous P."/>
            <person name="Grigoriev I."/>
        </authorList>
    </citation>
    <scope>NUCLEOTIDE SEQUENCE</scope>
    <source>
        <strain evidence="3">CBS 122368</strain>
    </source>
</reference>
<name>A0A6A6IGB0_9PLEO</name>
<feature type="region of interest" description="Disordered" evidence="1">
    <location>
        <begin position="1"/>
        <end position="28"/>
    </location>
</feature>
<gene>
    <name evidence="3" type="ORF">BU26DRAFT_518221</name>
</gene>
<dbReference type="EMBL" id="ML987194">
    <property type="protein sequence ID" value="KAF2249625.1"/>
    <property type="molecule type" value="Genomic_DNA"/>
</dbReference>
<protein>
    <submittedName>
        <fullName evidence="3">Uncharacterized protein</fullName>
    </submittedName>
</protein>
<keyword evidence="2" id="KW-0812">Transmembrane</keyword>
<evidence type="ECO:0000256" key="2">
    <source>
        <dbReference type="SAM" id="Phobius"/>
    </source>
</evidence>
<accession>A0A6A6IGB0</accession>
<evidence type="ECO:0000256" key="1">
    <source>
        <dbReference type="SAM" id="MobiDB-lite"/>
    </source>
</evidence>
<organism evidence="3 4">
    <name type="scientific">Trematosphaeria pertusa</name>
    <dbReference type="NCBI Taxonomy" id="390896"/>
    <lineage>
        <taxon>Eukaryota</taxon>
        <taxon>Fungi</taxon>
        <taxon>Dikarya</taxon>
        <taxon>Ascomycota</taxon>
        <taxon>Pezizomycotina</taxon>
        <taxon>Dothideomycetes</taxon>
        <taxon>Pleosporomycetidae</taxon>
        <taxon>Pleosporales</taxon>
        <taxon>Massarineae</taxon>
        <taxon>Trematosphaeriaceae</taxon>
        <taxon>Trematosphaeria</taxon>
    </lineage>
</organism>
<feature type="transmembrane region" description="Helical" evidence="2">
    <location>
        <begin position="51"/>
        <end position="72"/>
    </location>
</feature>
<keyword evidence="2" id="KW-0472">Membrane</keyword>
<sequence length="401" mass="47228">MPPKTPVGRPSPGRAYDEPSGSLRRRPRPWSQQPLLRRLALLHARHWRRNYLLATGLLLIVSISTFLLANLFNYRDRPPLLPPSVYRELGINHTCTPTWLFYPDYFAVLQLPAPPKLLPELLPPKRTVHRAYKRTVTCWDPSKWSRHPGLSRSDLELVNTLMKDSADKLALGEDYPRVVRESLMTHRDHERRKAERRNDRLTPTEYWNTTVKTSLPSFAPQCRYECGFGEAVSRFWKEMWTPYWRLPKDIKSAAELGGYCPPCSFKRATVSWSRFQRKEELLPPVTHLFWYSNEVQSAAAQSLMWAWLLYWARRDTNFITVDTMRCEMRSTERINGVKDGWFTINVWDFCADREDDEDLAGWREFVDLVKQDEEDLDQWNAHRVRDAGLESPWLRRLWPAG</sequence>
<dbReference type="GeneID" id="54582091"/>